<dbReference type="EMBL" id="KT996129">
    <property type="protein sequence ID" value="AMX23330.1"/>
    <property type="molecule type" value="Genomic_DNA"/>
</dbReference>
<reference evidence="2" key="1">
    <citation type="submission" date="2015-11" db="EMBL/GenBank/DDBJ databases">
        <authorList>
            <person name="Zhang Y."/>
            <person name="Guo Z."/>
        </authorList>
    </citation>
    <scope>NUCLEOTIDE SEQUENCE</scope>
    <source>
        <strain evidence="2">ID145698</strain>
    </source>
</reference>
<name>A0A1W5KQC1_9ACTN</name>
<feature type="region of interest" description="Disordered" evidence="1">
    <location>
        <begin position="31"/>
        <end position="67"/>
    </location>
</feature>
<proteinExistence type="predicted"/>
<organism evidence="2">
    <name type="scientific">Actinoallomurus sp. ID145698</name>
    <dbReference type="NCBI Taxonomy" id="1820605"/>
    <lineage>
        <taxon>Bacteria</taxon>
        <taxon>Bacillati</taxon>
        <taxon>Actinomycetota</taxon>
        <taxon>Actinomycetes</taxon>
        <taxon>Streptosporangiales</taxon>
        <taxon>Thermomonosporaceae</taxon>
        <taxon>Actinoallomurus</taxon>
    </lineage>
</organism>
<dbReference type="GO" id="GO:0004658">
    <property type="term" value="F:propionyl-CoA carboxylase activity"/>
    <property type="evidence" value="ECO:0007669"/>
    <property type="project" value="InterPro"/>
</dbReference>
<evidence type="ECO:0000256" key="1">
    <source>
        <dbReference type="SAM" id="MobiDB-lite"/>
    </source>
</evidence>
<evidence type="ECO:0000313" key="2">
    <source>
        <dbReference type="EMBL" id="AMX23330.1"/>
    </source>
</evidence>
<dbReference type="AlphaFoldDB" id="A0A1W5KQC1"/>
<dbReference type="GO" id="GO:0003989">
    <property type="term" value="F:acetyl-CoA carboxylase activity"/>
    <property type="evidence" value="ECO:0007669"/>
    <property type="project" value="InterPro"/>
</dbReference>
<dbReference type="InterPro" id="IPR032716">
    <property type="entry name" value="ACC_epsilon"/>
</dbReference>
<dbReference type="Pfam" id="PF13822">
    <property type="entry name" value="ACC_epsilon"/>
    <property type="match status" value="1"/>
</dbReference>
<evidence type="ECO:0008006" key="3">
    <source>
        <dbReference type="Google" id="ProtNLM"/>
    </source>
</evidence>
<sequence>MSEPFCRVTAGRLDATELAALVTVLMTIARRRPPEAGPRAQPARWQPGARPGARSWQRPRGGWADAA</sequence>
<protein>
    <recommendedName>
        <fullName evidence="3">Acyl-CoA carboxylase subunit epsilon</fullName>
    </recommendedName>
</protein>
<accession>A0A1W5KQC1</accession>
<gene>
    <name evidence="2" type="primary">NAI698_09175</name>
</gene>